<proteinExistence type="inferred from homology"/>
<dbReference type="Gene3D" id="3.30.160.390">
    <property type="entry name" value="Integrase, DNA-binding domain"/>
    <property type="match status" value="1"/>
</dbReference>
<dbReference type="Pfam" id="PF13356">
    <property type="entry name" value="Arm-DNA-bind_3"/>
    <property type="match status" value="1"/>
</dbReference>
<organism evidence="4">
    <name type="scientific">mine drainage metagenome</name>
    <dbReference type="NCBI Taxonomy" id="410659"/>
    <lineage>
        <taxon>unclassified sequences</taxon>
        <taxon>metagenomes</taxon>
        <taxon>ecological metagenomes</taxon>
    </lineage>
</organism>
<accession>T1BQN7</accession>
<feature type="domain" description="Integrase DNA-binding" evidence="3">
    <location>
        <begin position="6"/>
        <end position="94"/>
    </location>
</feature>
<dbReference type="PANTHER" id="PTHR30629:SF2">
    <property type="entry name" value="PROPHAGE INTEGRASE INTS-RELATED"/>
    <property type="match status" value="1"/>
</dbReference>
<evidence type="ECO:0000256" key="2">
    <source>
        <dbReference type="ARBA" id="ARBA00022908"/>
    </source>
</evidence>
<protein>
    <submittedName>
        <fullName evidence="4">Integrase family protein</fullName>
    </submittedName>
</protein>
<dbReference type="EMBL" id="AUZX01002994">
    <property type="protein sequence ID" value="EQD75151.1"/>
    <property type="molecule type" value="Genomic_DNA"/>
</dbReference>
<dbReference type="GO" id="GO:0015074">
    <property type="term" value="P:DNA integration"/>
    <property type="evidence" value="ECO:0007669"/>
    <property type="project" value="UniProtKB-KW"/>
</dbReference>
<evidence type="ECO:0000259" key="3">
    <source>
        <dbReference type="Pfam" id="PF13356"/>
    </source>
</evidence>
<dbReference type="InterPro" id="IPR025166">
    <property type="entry name" value="Integrase_DNA_bind_dom"/>
</dbReference>
<dbReference type="AlphaFoldDB" id="T1BQN7"/>
<dbReference type="PANTHER" id="PTHR30629">
    <property type="entry name" value="PROPHAGE INTEGRASE"/>
    <property type="match status" value="1"/>
</dbReference>
<reference evidence="4" key="2">
    <citation type="journal article" date="2014" name="ISME J.">
        <title>Microbial stratification in low pH oxic and suboxic macroscopic growths along an acid mine drainage.</title>
        <authorList>
            <person name="Mendez-Garcia C."/>
            <person name="Mesa V."/>
            <person name="Sprenger R.R."/>
            <person name="Richter M."/>
            <person name="Diez M.S."/>
            <person name="Solano J."/>
            <person name="Bargiela R."/>
            <person name="Golyshina O.V."/>
            <person name="Manteca A."/>
            <person name="Ramos J.L."/>
            <person name="Gallego J.R."/>
            <person name="Llorente I."/>
            <person name="Martins Dos Santos V.A."/>
            <person name="Jensen O.N."/>
            <person name="Pelaez A.I."/>
            <person name="Sanchez J."/>
            <person name="Ferrer M."/>
        </authorList>
    </citation>
    <scope>NUCLEOTIDE SEQUENCE</scope>
</reference>
<keyword evidence="2" id="KW-0229">DNA integration</keyword>
<reference evidence="4" key="1">
    <citation type="submission" date="2013-08" db="EMBL/GenBank/DDBJ databases">
        <authorList>
            <person name="Mendez C."/>
            <person name="Richter M."/>
            <person name="Ferrer M."/>
            <person name="Sanchez J."/>
        </authorList>
    </citation>
    <scope>NUCLEOTIDE SEQUENCE</scope>
</reference>
<feature type="non-terminal residue" evidence="4">
    <location>
        <position position="98"/>
    </location>
</feature>
<comment type="caution">
    <text evidence="4">The sequence shown here is derived from an EMBL/GenBank/DDBJ whole genome shotgun (WGS) entry which is preliminary data.</text>
</comment>
<comment type="similarity">
    <text evidence="1">Belongs to the 'phage' integrase family.</text>
</comment>
<dbReference type="InterPro" id="IPR050808">
    <property type="entry name" value="Phage_Integrase"/>
</dbReference>
<sequence length="98" mass="10976">MSTVKLTPLVIKNSTCPQEKQKHDLFDTGCKGLLLEVRQSGGRTFYLRYTDDRGKQRQYRIGDPTAISLAQARKKADELRGQIALGIDPAAEKATLRQ</sequence>
<evidence type="ECO:0000256" key="1">
    <source>
        <dbReference type="ARBA" id="ARBA00008857"/>
    </source>
</evidence>
<dbReference type="InterPro" id="IPR038488">
    <property type="entry name" value="Integrase_DNA-bd_sf"/>
</dbReference>
<gene>
    <name evidence="4" type="ORF">B1A_04115</name>
</gene>
<name>T1BQN7_9ZZZZ</name>
<evidence type="ECO:0000313" key="4">
    <source>
        <dbReference type="EMBL" id="EQD75151.1"/>
    </source>
</evidence>